<proteinExistence type="inferred from homology"/>
<keyword evidence="5 6" id="KW-0472">Membrane</keyword>
<comment type="subcellular location">
    <subcellularLocation>
        <location evidence="1 6">Membrane</location>
        <topology evidence="1 6">Multi-pass membrane protein</topology>
    </subcellularLocation>
</comment>
<organism evidence="7 8">
    <name type="scientific">Littorina saxatilis</name>
    <dbReference type="NCBI Taxonomy" id="31220"/>
    <lineage>
        <taxon>Eukaryota</taxon>
        <taxon>Metazoa</taxon>
        <taxon>Spiralia</taxon>
        <taxon>Lophotrochozoa</taxon>
        <taxon>Mollusca</taxon>
        <taxon>Gastropoda</taxon>
        <taxon>Caenogastropoda</taxon>
        <taxon>Littorinimorpha</taxon>
        <taxon>Littorinoidea</taxon>
        <taxon>Littorinidae</taxon>
        <taxon>Littorina</taxon>
    </lineage>
</organism>
<dbReference type="EMBL" id="JBAMIC010000002">
    <property type="protein sequence ID" value="KAK7111978.1"/>
    <property type="molecule type" value="Genomic_DNA"/>
</dbReference>
<dbReference type="Pfam" id="PF05832">
    <property type="entry name" value="DUF846"/>
    <property type="match status" value="1"/>
</dbReference>
<comment type="caution">
    <text evidence="7">The sequence shown here is derived from an EMBL/GenBank/DDBJ whole genome shotgun (WGS) entry which is preliminary data.</text>
</comment>
<feature type="transmembrane region" description="Helical" evidence="6">
    <location>
        <begin position="153"/>
        <end position="172"/>
    </location>
</feature>
<keyword evidence="8" id="KW-1185">Reference proteome</keyword>
<dbReference type="Proteomes" id="UP001374579">
    <property type="component" value="Unassembled WGS sequence"/>
</dbReference>
<evidence type="ECO:0000256" key="4">
    <source>
        <dbReference type="ARBA" id="ARBA00022989"/>
    </source>
</evidence>
<dbReference type="GO" id="GO:0000139">
    <property type="term" value="C:Golgi membrane"/>
    <property type="evidence" value="ECO:0007669"/>
    <property type="project" value="TreeGrafter"/>
</dbReference>
<protein>
    <recommendedName>
        <fullName evidence="6">Golgi apparatus membrane protein TVP23 homolog</fullName>
    </recommendedName>
</protein>
<evidence type="ECO:0000256" key="1">
    <source>
        <dbReference type="ARBA" id="ARBA00004141"/>
    </source>
</evidence>
<evidence type="ECO:0000256" key="6">
    <source>
        <dbReference type="RuleBase" id="RU361206"/>
    </source>
</evidence>
<dbReference type="GO" id="GO:0009306">
    <property type="term" value="P:protein secretion"/>
    <property type="evidence" value="ECO:0007669"/>
    <property type="project" value="TreeGrafter"/>
</dbReference>
<dbReference type="PANTHER" id="PTHR13019:SF25">
    <property type="entry name" value="GOLGI APPARATUS MEMBRANE PROTEIN TVP23 HOMOLOG"/>
    <property type="match status" value="1"/>
</dbReference>
<sequence>MADGNSSIMKESDDVTLNFGEEEELDQQKRLKHPVAVFFHIFFRAGALLTYFLCEFFSSSFITNFIVIILLLCMDFWTVKNVTGRLLVGLRWWNYVDDKGESHWVFESRKQGTPGSRKISAIESRIFWLAMVVSQILWVVFFITALFRLNFKWMMVVGVGFGMNGANFYGYVRCKLGSKKKISSVARNFLTAQFIRSMFTAGPATTKPTEETTESSQPQQP</sequence>
<evidence type="ECO:0000313" key="7">
    <source>
        <dbReference type="EMBL" id="KAK7111978.1"/>
    </source>
</evidence>
<feature type="transmembrane region" description="Helical" evidence="6">
    <location>
        <begin position="126"/>
        <end position="147"/>
    </location>
</feature>
<dbReference type="AlphaFoldDB" id="A0AAN9GKC5"/>
<dbReference type="PANTHER" id="PTHR13019">
    <property type="entry name" value="GOLGI APPARATUS MEMBRANE PROTEIN TVP23"/>
    <property type="match status" value="1"/>
</dbReference>
<evidence type="ECO:0000256" key="3">
    <source>
        <dbReference type="ARBA" id="ARBA00022692"/>
    </source>
</evidence>
<dbReference type="GO" id="GO:0016192">
    <property type="term" value="P:vesicle-mediated transport"/>
    <property type="evidence" value="ECO:0007669"/>
    <property type="project" value="TreeGrafter"/>
</dbReference>
<evidence type="ECO:0000256" key="5">
    <source>
        <dbReference type="ARBA" id="ARBA00023136"/>
    </source>
</evidence>
<reference evidence="7 8" key="1">
    <citation type="submission" date="2024-02" db="EMBL/GenBank/DDBJ databases">
        <title>Chromosome-scale genome assembly of the rough periwinkle Littorina saxatilis.</title>
        <authorList>
            <person name="De Jode A."/>
            <person name="Faria R."/>
            <person name="Formenti G."/>
            <person name="Sims Y."/>
            <person name="Smith T.P."/>
            <person name="Tracey A."/>
            <person name="Wood J.M.D."/>
            <person name="Zagrodzka Z.B."/>
            <person name="Johannesson K."/>
            <person name="Butlin R.K."/>
            <person name="Leder E.H."/>
        </authorList>
    </citation>
    <scope>NUCLEOTIDE SEQUENCE [LARGE SCALE GENOMIC DNA]</scope>
    <source>
        <strain evidence="7">Snail1</strain>
        <tissue evidence="7">Muscle</tissue>
    </source>
</reference>
<gene>
    <name evidence="7" type="ORF">V1264_011510</name>
</gene>
<name>A0AAN9GKC5_9CAEN</name>
<dbReference type="InterPro" id="IPR008564">
    <property type="entry name" value="TVP23-like"/>
</dbReference>
<comment type="similarity">
    <text evidence="2 6">Belongs to the TVP23 family.</text>
</comment>
<keyword evidence="4 6" id="KW-1133">Transmembrane helix</keyword>
<feature type="transmembrane region" description="Helical" evidence="6">
    <location>
        <begin position="59"/>
        <end position="77"/>
    </location>
</feature>
<evidence type="ECO:0000256" key="2">
    <source>
        <dbReference type="ARBA" id="ARBA00005467"/>
    </source>
</evidence>
<keyword evidence="3 6" id="KW-0812">Transmembrane</keyword>
<evidence type="ECO:0000313" key="8">
    <source>
        <dbReference type="Proteomes" id="UP001374579"/>
    </source>
</evidence>
<accession>A0AAN9GKC5</accession>
<feature type="transmembrane region" description="Helical" evidence="6">
    <location>
        <begin position="35"/>
        <end position="53"/>
    </location>
</feature>